<evidence type="ECO:0000256" key="4">
    <source>
        <dbReference type="ARBA" id="ARBA00022989"/>
    </source>
</evidence>
<feature type="transmembrane region" description="Helical" evidence="6">
    <location>
        <begin position="177"/>
        <end position="200"/>
    </location>
</feature>
<evidence type="ECO:0000313" key="8">
    <source>
        <dbReference type="Proteomes" id="UP001465153"/>
    </source>
</evidence>
<keyword evidence="6" id="KW-1003">Cell membrane</keyword>
<organism evidence="7 8">
    <name type="scientific">Sessilibacter corallicola</name>
    <dbReference type="NCBI Taxonomy" id="2904075"/>
    <lineage>
        <taxon>Bacteria</taxon>
        <taxon>Pseudomonadati</taxon>
        <taxon>Pseudomonadota</taxon>
        <taxon>Gammaproteobacteria</taxon>
        <taxon>Cellvibrionales</taxon>
        <taxon>Cellvibrionaceae</taxon>
        <taxon>Sessilibacter</taxon>
    </lineage>
</organism>
<dbReference type="Proteomes" id="UP001465153">
    <property type="component" value="Unassembled WGS sequence"/>
</dbReference>
<comment type="similarity">
    <text evidence="2 6">Belongs to the 4-toluene sulfonate uptake permease (TSUP) (TC 2.A.102) family.</text>
</comment>
<evidence type="ECO:0000256" key="6">
    <source>
        <dbReference type="RuleBase" id="RU363041"/>
    </source>
</evidence>
<feature type="transmembrane region" description="Helical" evidence="6">
    <location>
        <begin position="113"/>
        <end position="130"/>
    </location>
</feature>
<sequence length="294" mass="31794">MQRFIGYTRDYAFVIFPLLILGFWLSYRGPDWAIENFKIHLSIAITMIFGSFVAGGTALGGGAVAFPVLTKLLSITPITAKLFSLGIQSFGMTAASITIFSRKIPIFSQAAKHTLVGAIPGVLISLIWIADSLPQLMTKTVFSSLLLSFAFILMFLGHHRMKCDDNDIKEMWLFPAIGFLGGVLSGVVGSGVDITLFATLTMLLKKDLKKATATSVVVMAVISVIASGFNFFINKTLTEEVINCIFAAMPIVIVGAPVGAFVCSKLPVSTVFYSLVILIFIESSLTFSELLSHL</sequence>
<dbReference type="InterPro" id="IPR002781">
    <property type="entry name" value="TM_pro_TauE-like"/>
</dbReference>
<protein>
    <recommendedName>
        <fullName evidence="6">Probable membrane transporter protein</fullName>
    </recommendedName>
</protein>
<keyword evidence="4 6" id="KW-1133">Transmembrane helix</keyword>
<dbReference type="EMBL" id="BAABWN010000003">
    <property type="protein sequence ID" value="GAA6167282.1"/>
    <property type="molecule type" value="Genomic_DNA"/>
</dbReference>
<keyword evidence="3 6" id="KW-0812">Transmembrane</keyword>
<feature type="transmembrane region" description="Helical" evidence="6">
    <location>
        <begin position="212"/>
        <end position="233"/>
    </location>
</feature>
<gene>
    <name evidence="7" type="ORF">NBRC116591_10920</name>
</gene>
<name>A0ABQ0A6N9_9GAMM</name>
<dbReference type="PANTHER" id="PTHR31154:SF4">
    <property type="entry name" value="MEMBRANE TRANSPORTER PROTEIN"/>
    <property type="match status" value="1"/>
</dbReference>
<feature type="transmembrane region" description="Helical" evidence="6">
    <location>
        <begin position="41"/>
        <end position="66"/>
    </location>
</feature>
<accession>A0ABQ0A6N9</accession>
<evidence type="ECO:0000256" key="3">
    <source>
        <dbReference type="ARBA" id="ARBA00022692"/>
    </source>
</evidence>
<feature type="transmembrane region" description="Helical" evidence="6">
    <location>
        <begin position="78"/>
        <end position="101"/>
    </location>
</feature>
<evidence type="ECO:0000256" key="5">
    <source>
        <dbReference type="ARBA" id="ARBA00023136"/>
    </source>
</evidence>
<proteinExistence type="inferred from homology"/>
<evidence type="ECO:0000256" key="2">
    <source>
        <dbReference type="ARBA" id="ARBA00009142"/>
    </source>
</evidence>
<dbReference type="PANTHER" id="PTHR31154">
    <property type="entry name" value="MEMBRANE TRANSPORTER PROTEIN"/>
    <property type="match status" value="1"/>
</dbReference>
<dbReference type="Pfam" id="PF01925">
    <property type="entry name" value="TauE"/>
    <property type="match status" value="1"/>
</dbReference>
<feature type="transmembrane region" description="Helical" evidence="6">
    <location>
        <begin position="240"/>
        <end position="259"/>
    </location>
</feature>
<dbReference type="RefSeq" id="WP_353301967.1">
    <property type="nucleotide sequence ID" value="NZ_BAABWN010000003.1"/>
</dbReference>
<comment type="caution">
    <text evidence="7">The sequence shown here is derived from an EMBL/GenBank/DDBJ whole genome shotgun (WGS) entry which is preliminary data.</text>
</comment>
<evidence type="ECO:0000313" key="7">
    <source>
        <dbReference type="EMBL" id="GAA6167282.1"/>
    </source>
</evidence>
<reference evidence="7 8" key="1">
    <citation type="submission" date="2024-04" db="EMBL/GenBank/DDBJ databases">
        <title>Draft genome sequence of Sessilibacter corallicola NBRC 116591.</title>
        <authorList>
            <person name="Miyakawa T."/>
            <person name="Kusuya Y."/>
            <person name="Miura T."/>
        </authorList>
    </citation>
    <scope>NUCLEOTIDE SEQUENCE [LARGE SCALE GENOMIC DNA]</scope>
    <source>
        <strain evidence="7 8">KU-00831-HH</strain>
    </source>
</reference>
<evidence type="ECO:0000256" key="1">
    <source>
        <dbReference type="ARBA" id="ARBA00004141"/>
    </source>
</evidence>
<feature type="transmembrane region" description="Helical" evidence="6">
    <location>
        <begin position="271"/>
        <end position="291"/>
    </location>
</feature>
<comment type="subcellular location">
    <subcellularLocation>
        <location evidence="6">Cell membrane</location>
        <topology evidence="6">Multi-pass membrane protein</topology>
    </subcellularLocation>
    <subcellularLocation>
        <location evidence="1">Membrane</location>
        <topology evidence="1">Multi-pass membrane protein</topology>
    </subcellularLocation>
</comment>
<feature type="transmembrane region" description="Helical" evidence="6">
    <location>
        <begin position="12"/>
        <end position="29"/>
    </location>
</feature>
<feature type="transmembrane region" description="Helical" evidence="6">
    <location>
        <begin position="136"/>
        <end position="156"/>
    </location>
</feature>
<keyword evidence="5 6" id="KW-0472">Membrane</keyword>
<keyword evidence="8" id="KW-1185">Reference proteome</keyword>